<feature type="transmembrane region" description="Helical" evidence="1">
    <location>
        <begin position="120"/>
        <end position="142"/>
    </location>
</feature>
<feature type="transmembrane region" description="Helical" evidence="1">
    <location>
        <begin position="180"/>
        <end position="199"/>
    </location>
</feature>
<evidence type="ECO:0000313" key="2">
    <source>
        <dbReference type="EMBL" id="TAA74747.1"/>
    </source>
</evidence>
<sequence length="261" mass="31397">MIPIFFKKLDQNLRVNYPIVWRTRIHYFFWYLLILLMLTFLAKLFNSNKLDFLYKSKGNQELCMIILTFLSIFVLHPFYHPIGDNRLVKCIFTTLCYSLCFFSMSSIMILTILPRIDLSYYILINISTALIVTVSSSLRRISDDNMKILSSCCLSVIFLFAFMFMIYYINDTTIKYKYSYIFTIPLITMFYIALFIVLSRRIASFVFMFLTFFILIFFLLIPENFYFFYPAEKLRVIYLFIAFNTMIAFKVLIRYIYWPKP</sequence>
<accession>A0A521G155</accession>
<evidence type="ECO:0000313" key="3">
    <source>
        <dbReference type="Proteomes" id="UP000316238"/>
    </source>
</evidence>
<feature type="transmembrane region" description="Helical" evidence="1">
    <location>
        <begin position="62"/>
        <end position="79"/>
    </location>
</feature>
<keyword evidence="3" id="KW-1185">Reference proteome</keyword>
<proteinExistence type="predicted"/>
<dbReference type="AlphaFoldDB" id="A0A521G155"/>
<dbReference type="EMBL" id="NQJD01000018">
    <property type="protein sequence ID" value="TAA74747.1"/>
    <property type="molecule type" value="Genomic_DNA"/>
</dbReference>
<feature type="transmembrane region" description="Helical" evidence="1">
    <location>
        <begin position="148"/>
        <end position="168"/>
    </location>
</feature>
<evidence type="ECO:0000256" key="1">
    <source>
        <dbReference type="SAM" id="Phobius"/>
    </source>
</evidence>
<name>A0A521G155_9BACT</name>
<keyword evidence="1" id="KW-0812">Transmembrane</keyword>
<protein>
    <submittedName>
        <fullName evidence="2">Uncharacterized protein</fullName>
    </submittedName>
</protein>
<reference evidence="2" key="1">
    <citation type="submission" date="2017-07" db="EMBL/GenBank/DDBJ databases">
        <title>The cable genome - Insights into the physiology and evolution of filamentous bacteria capable of sulfide oxidation via long distance electron transfer.</title>
        <authorList>
            <person name="Thorup C."/>
            <person name="Bjerg J.T."/>
            <person name="Schreiber L."/>
            <person name="Nielsen L.P."/>
            <person name="Kjeldsen K.U."/>
            <person name="Boesen T."/>
            <person name="Boggild A."/>
            <person name="Meysman F."/>
            <person name="Geelhoed J."/>
            <person name="Schramm A."/>
        </authorList>
    </citation>
    <scope>NUCLEOTIDE SEQUENCE [LARGE SCALE GENOMIC DNA]</scope>
    <source>
        <strain evidence="2">GS</strain>
    </source>
</reference>
<gene>
    <name evidence="2" type="ORF">CDV28_11821</name>
</gene>
<organism evidence="2 3">
    <name type="scientific">Candidatus Electronema aureum</name>
    <dbReference type="NCBI Taxonomy" id="2005002"/>
    <lineage>
        <taxon>Bacteria</taxon>
        <taxon>Pseudomonadati</taxon>
        <taxon>Thermodesulfobacteriota</taxon>
        <taxon>Desulfobulbia</taxon>
        <taxon>Desulfobulbales</taxon>
        <taxon>Desulfobulbaceae</taxon>
        <taxon>Candidatus Electronema</taxon>
    </lineage>
</organism>
<feature type="transmembrane region" description="Helical" evidence="1">
    <location>
        <begin position="205"/>
        <end position="229"/>
    </location>
</feature>
<feature type="transmembrane region" description="Helical" evidence="1">
    <location>
        <begin position="236"/>
        <end position="257"/>
    </location>
</feature>
<feature type="transmembrane region" description="Helical" evidence="1">
    <location>
        <begin position="91"/>
        <end position="113"/>
    </location>
</feature>
<keyword evidence="1" id="KW-0472">Membrane</keyword>
<dbReference type="Proteomes" id="UP000316238">
    <property type="component" value="Unassembled WGS sequence"/>
</dbReference>
<comment type="caution">
    <text evidence="2">The sequence shown here is derived from an EMBL/GenBank/DDBJ whole genome shotgun (WGS) entry which is preliminary data.</text>
</comment>
<keyword evidence="1" id="KW-1133">Transmembrane helix</keyword>
<feature type="transmembrane region" description="Helical" evidence="1">
    <location>
        <begin position="25"/>
        <end position="42"/>
    </location>
</feature>